<name>A0A0K0FS39_STRVS</name>
<feature type="chain" id="PRO_5005330257" evidence="1">
    <location>
        <begin position="21"/>
        <end position="77"/>
    </location>
</feature>
<reference evidence="2" key="1">
    <citation type="submission" date="2014-07" db="EMBL/GenBank/DDBJ databases">
        <authorList>
            <person name="Martin A.A"/>
            <person name="De Silva N."/>
        </authorList>
    </citation>
    <scope>NUCLEOTIDE SEQUENCE</scope>
</reference>
<evidence type="ECO:0000256" key="1">
    <source>
        <dbReference type="SAM" id="SignalP"/>
    </source>
</evidence>
<dbReference type="AlphaFoldDB" id="A0A0K0FS39"/>
<feature type="signal peptide" evidence="1">
    <location>
        <begin position="1"/>
        <end position="20"/>
    </location>
</feature>
<dbReference type="Proteomes" id="UP000035680">
    <property type="component" value="Unassembled WGS sequence"/>
</dbReference>
<proteinExistence type="predicted"/>
<keyword evidence="2" id="KW-1185">Reference proteome</keyword>
<organism evidence="2 3">
    <name type="scientific">Strongyloides venezuelensis</name>
    <name type="common">Threadworm</name>
    <dbReference type="NCBI Taxonomy" id="75913"/>
    <lineage>
        <taxon>Eukaryota</taxon>
        <taxon>Metazoa</taxon>
        <taxon>Ecdysozoa</taxon>
        <taxon>Nematoda</taxon>
        <taxon>Chromadorea</taxon>
        <taxon>Rhabditida</taxon>
        <taxon>Tylenchina</taxon>
        <taxon>Panagrolaimomorpha</taxon>
        <taxon>Strongyloidoidea</taxon>
        <taxon>Strongyloididae</taxon>
        <taxon>Strongyloides</taxon>
    </lineage>
</organism>
<keyword evidence="1" id="KW-0732">Signal</keyword>
<accession>A0A0K0FS39</accession>
<reference evidence="3" key="2">
    <citation type="submission" date="2015-08" db="UniProtKB">
        <authorList>
            <consortium name="WormBaseParasite"/>
        </authorList>
    </citation>
    <scope>IDENTIFICATION</scope>
</reference>
<sequence>MYLILGLFSIVVSTPRCGRGDVGVELLLIIVSTEVPESILKIIIYYRRSSFEKKCIPIVKKRKFCKNSITIVYRKIV</sequence>
<protein>
    <submittedName>
        <fullName evidence="3">Secreted protein</fullName>
    </submittedName>
</protein>
<evidence type="ECO:0000313" key="3">
    <source>
        <dbReference type="WBParaSite" id="SVE_1309900.1"/>
    </source>
</evidence>
<evidence type="ECO:0000313" key="2">
    <source>
        <dbReference type="Proteomes" id="UP000035680"/>
    </source>
</evidence>
<dbReference type="WBParaSite" id="SVE_1309900.1">
    <property type="protein sequence ID" value="SVE_1309900.1"/>
    <property type="gene ID" value="SVE_1309900"/>
</dbReference>